<gene>
    <name evidence="4" type="ORF">GCM10011357_26440</name>
</gene>
<feature type="region of interest" description="Disordered" evidence="1">
    <location>
        <begin position="365"/>
        <end position="385"/>
    </location>
</feature>
<feature type="domain" description="Tetrapyrrole biosynthesis uroporphyrinogen III synthase" evidence="3">
    <location>
        <begin position="18"/>
        <end position="234"/>
    </location>
</feature>
<evidence type="ECO:0000313" key="5">
    <source>
        <dbReference type="Proteomes" id="UP000614272"/>
    </source>
</evidence>
<reference evidence="5" key="1">
    <citation type="journal article" date="2019" name="Int. J. Syst. Evol. Microbiol.">
        <title>The Global Catalogue of Microorganisms (GCM) 10K type strain sequencing project: providing services to taxonomists for standard genome sequencing and annotation.</title>
        <authorList>
            <consortium name="The Broad Institute Genomics Platform"/>
            <consortium name="The Broad Institute Genome Sequencing Center for Infectious Disease"/>
            <person name="Wu L."/>
            <person name="Ma J."/>
        </authorList>
    </citation>
    <scope>NUCLEOTIDE SEQUENCE [LARGE SCALE GENOMIC DNA]</scope>
    <source>
        <strain evidence="5">CGMCC 1.12923</strain>
    </source>
</reference>
<dbReference type="Pfam" id="PF04375">
    <property type="entry name" value="HemX"/>
    <property type="match status" value="1"/>
</dbReference>
<feature type="compositionally biased region" description="Basic and acidic residues" evidence="1">
    <location>
        <begin position="287"/>
        <end position="303"/>
    </location>
</feature>
<proteinExistence type="predicted"/>
<keyword evidence="2" id="KW-1133">Transmembrane helix</keyword>
<dbReference type="InterPro" id="IPR003754">
    <property type="entry name" value="4pyrrol_synth_uPrphyn_synth"/>
</dbReference>
<feature type="transmembrane region" description="Helical" evidence="2">
    <location>
        <begin position="309"/>
        <end position="332"/>
    </location>
</feature>
<feature type="region of interest" description="Disordered" evidence="1">
    <location>
        <begin position="244"/>
        <end position="303"/>
    </location>
</feature>
<evidence type="ECO:0000259" key="3">
    <source>
        <dbReference type="Pfam" id="PF02602"/>
    </source>
</evidence>
<keyword evidence="5" id="KW-1185">Reference proteome</keyword>
<dbReference type="CDD" id="cd06578">
    <property type="entry name" value="HemD"/>
    <property type="match status" value="1"/>
</dbReference>
<feature type="compositionally biased region" description="Basic and acidic residues" evidence="1">
    <location>
        <begin position="262"/>
        <end position="271"/>
    </location>
</feature>
<dbReference type="RefSeq" id="WP_099035307.1">
    <property type="nucleotide sequence ID" value="NZ_BMGJ01000011.1"/>
</dbReference>
<dbReference type="Pfam" id="PF02602">
    <property type="entry name" value="HEM4"/>
    <property type="match status" value="1"/>
</dbReference>
<protein>
    <recommendedName>
        <fullName evidence="3">Tetrapyrrole biosynthesis uroporphyrinogen III synthase domain-containing protein</fullName>
    </recommendedName>
</protein>
<evidence type="ECO:0000256" key="2">
    <source>
        <dbReference type="SAM" id="Phobius"/>
    </source>
</evidence>
<dbReference type="EMBL" id="BMGJ01000011">
    <property type="protein sequence ID" value="GGD70128.1"/>
    <property type="molecule type" value="Genomic_DNA"/>
</dbReference>
<dbReference type="InterPro" id="IPR036108">
    <property type="entry name" value="4pyrrol_syn_uPrphyn_synt_sf"/>
</dbReference>
<dbReference type="PANTHER" id="PTHR38043:SF1">
    <property type="entry name" value="PROTEIN HEMX"/>
    <property type="match status" value="1"/>
</dbReference>
<sequence>MSDFLLLRPEGKCQQSCERFAAAGIPVVGLPLLRIEPQAEQLEQLTETLLSLPAQSKVIFTSTSAANLALEAMADKTWPSQLSYFAVGNSSAEIIRQAGLAVQVPEQQDSEGLLALAELQAVNGLPVLLVKGEGGRELLAESLAERGAVLTPLSIYRRQRVEQPKPTQQWKPEQIQCIITTSGELMDAAFSQFDRDWLKTLPWILVSDRLIQQATERGITQVIRSENASDDALINTARHFMEQQSMAEPDKHSSSKAAQHSAKPEPEKARDNSSAVTSASSGSPKNNKTENKPATKAADKDPKPGRTGFLWLVAILNLLMVLLLAAAGYWGWQQFRFTQQAEDSGLEQLAADEQRQRQQLTQQLSEQLDSAERTRQQDMQSQQQALQQRLAEFEQQLSANQQQLQQVKGRRPNDWLLAEAAYLVRMAGRKLWLEKDVQTATLLLESADTRLEDLSDPSLLPVRQVLSDDIQQLRQINPQPLTKLALQLGALASQVDALPLDMVVLPDAEEQQVQEELSDSVSDWRMNLKRSWQGIVDDFITVRRRTEQTKPLLSDKQQWLVREQLRLYLLQAQHLVLREQAELYQSFLSEAQSLLEMYFAPQAPAVAGFSSSLAELQQTELRRDYPQQLQSAAALEDILQQRLSSQYQGEQP</sequence>
<organism evidence="4 5">
    <name type="scientific">Lacimicrobium alkaliphilum</name>
    <dbReference type="NCBI Taxonomy" id="1526571"/>
    <lineage>
        <taxon>Bacteria</taxon>
        <taxon>Pseudomonadati</taxon>
        <taxon>Pseudomonadota</taxon>
        <taxon>Gammaproteobacteria</taxon>
        <taxon>Alteromonadales</taxon>
        <taxon>Alteromonadaceae</taxon>
        <taxon>Lacimicrobium</taxon>
    </lineage>
</organism>
<dbReference type="Gene3D" id="3.40.50.10090">
    <property type="match status" value="2"/>
</dbReference>
<dbReference type="InterPro" id="IPR007470">
    <property type="entry name" value="HemX"/>
</dbReference>
<comment type="caution">
    <text evidence="4">The sequence shown here is derived from an EMBL/GenBank/DDBJ whole genome shotgun (WGS) entry which is preliminary data.</text>
</comment>
<evidence type="ECO:0000313" key="4">
    <source>
        <dbReference type="EMBL" id="GGD70128.1"/>
    </source>
</evidence>
<dbReference type="Proteomes" id="UP000614272">
    <property type="component" value="Unassembled WGS sequence"/>
</dbReference>
<keyword evidence="2" id="KW-0472">Membrane</keyword>
<keyword evidence="2" id="KW-0812">Transmembrane</keyword>
<evidence type="ECO:0000256" key="1">
    <source>
        <dbReference type="SAM" id="MobiDB-lite"/>
    </source>
</evidence>
<dbReference type="SUPFAM" id="SSF69618">
    <property type="entry name" value="HemD-like"/>
    <property type="match status" value="1"/>
</dbReference>
<feature type="compositionally biased region" description="Low complexity" evidence="1">
    <location>
        <begin position="273"/>
        <end position="283"/>
    </location>
</feature>
<name>A0ABQ1RJD7_9ALTE</name>
<dbReference type="PANTHER" id="PTHR38043">
    <property type="entry name" value="PROTEIN HEMX"/>
    <property type="match status" value="1"/>
</dbReference>
<accession>A0ABQ1RJD7</accession>